<protein>
    <submittedName>
        <fullName evidence="3">Uncharacterized protein</fullName>
    </submittedName>
</protein>
<feature type="compositionally biased region" description="Low complexity" evidence="1">
    <location>
        <begin position="37"/>
        <end position="47"/>
    </location>
</feature>
<dbReference type="GeneID" id="64407873"/>
<dbReference type="EMBL" id="LR134406">
    <property type="protein sequence ID" value="VEH71124.1"/>
    <property type="molecule type" value="Genomic_DNA"/>
</dbReference>
<keyword evidence="4" id="KW-1185">Reference proteome</keyword>
<dbReference type="PROSITE" id="PS51257">
    <property type="entry name" value="PROKAR_LIPOPROTEIN"/>
    <property type="match status" value="1"/>
</dbReference>
<feature type="region of interest" description="Disordered" evidence="1">
    <location>
        <begin position="37"/>
        <end position="81"/>
    </location>
</feature>
<evidence type="ECO:0000256" key="1">
    <source>
        <dbReference type="SAM" id="MobiDB-lite"/>
    </source>
</evidence>
<evidence type="ECO:0000313" key="3">
    <source>
        <dbReference type="EMBL" id="VEH71124.1"/>
    </source>
</evidence>
<proteinExistence type="predicted"/>
<name>A0A3S4UGH1_9ACTN</name>
<feature type="compositionally biased region" description="Pro residues" evidence="1">
    <location>
        <begin position="48"/>
        <end position="60"/>
    </location>
</feature>
<reference evidence="3 4" key="1">
    <citation type="submission" date="2018-12" db="EMBL/GenBank/DDBJ databases">
        <authorList>
            <consortium name="Pathogen Informatics"/>
        </authorList>
    </citation>
    <scope>NUCLEOTIDE SEQUENCE [LARGE SCALE GENOMIC DNA]</scope>
    <source>
        <strain evidence="3 4">NCTC12967</strain>
    </source>
</reference>
<dbReference type="Proteomes" id="UP000273044">
    <property type="component" value="Chromosome"/>
</dbReference>
<evidence type="ECO:0000256" key="2">
    <source>
        <dbReference type="SAM" id="SignalP"/>
    </source>
</evidence>
<sequence length="211" mass="22237">MSQHFRRRPNLFAAAALAGGLLVGCYPPLAPVPEATMTTSTTASESPSPTPSPTPAPSPARTPVQIPGAYPGAGGPRPENATPVTAVHQDVATIINPAENIGCDFSDQHSYVGCGIDSYVTDMPYGRDHAGPKWWVEMSTSDSPGLEEPTIKSKNKAPAFQRPETPPQVVPYGTVVYHGDYTCASELAGMTCWNTITGHGAFMSSTNTTTF</sequence>
<feature type="compositionally biased region" description="Low complexity" evidence="1">
    <location>
        <begin position="61"/>
        <end position="70"/>
    </location>
</feature>
<feature type="region of interest" description="Disordered" evidence="1">
    <location>
        <begin position="140"/>
        <end position="165"/>
    </location>
</feature>
<feature type="signal peptide" evidence="2">
    <location>
        <begin position="1"/>
        <end position="30"/>
    </location>
</feature>
<evidence type="ECO:0000313" key="4">
    <source>
        <dbReference type="Proteomes" id="UP000273044"/>
    </source>
</evidence>
<feature type="chain" id="PRO_5018527241" evidence="2">
    <location>
        <begin position="31"/>
        <end position="211"/>
    </location>
</feature>
<accession>A0A3S4UGH1</accession>
<gene>
    <name evidence="3" type="ORF">NCTC12967_02437</name>
</gene>
<dbReference type="RefSeq" id="WP_126409440.1">
    <property type="nucleotide sequence ID" value="NZ_CAJZDL010000050.1"/>
</dbReference>
<organism evidence="3 4">
    <name type="scientific">Arachnia propionica</name>
    <dbReference type="NCBI Taxonomy" id="1750"/>
    <lineage>
        <taxon>Bacteria</taxon>
        <taxon>Bacillati</taxon>
        <taxon>Actinomycetota</taxon>
        <taxon>Actinomycetes</taxon>
        <taxon>Propionibacteriales</taxon>
        <taxon>Propionibacteriaceae</taxon>
        <taxon>Arachnia</taxon>
    </lineage>
</organism>
<dbReference type="AlphaFoldDB" id="A0A3S4UGH1"/>
<keyword evidence="2" id="KW-0732">Signal</keyword>